<feature type="chain" id="PRO_5045652462" description="Ig-like domain-containing protein" evidence="1">
    <location>
        <begin position="26"/>
        <end position="613"/>
    </location>
</feature>
<dbReference type="Proteomes" id="UP001595812">
    <property type="component" value="Unassembled WGS sequence"/>
</dbReference>
<evidence type="ECO:0000313" key="3">
    <source>
        <dbReference type="Proteomes" id="UP001595812"/>
    </source>
</evidence>
<protein>
    <recommendedName>
        <fullName evidence="4">Ig-like domain-containing protein</fullName>
    </recommendedName>
</protein>
<reference evidence="3" key="1">
    <citation type="journal article" date="2019" name="Int. J. Syst. Evol. Microbiol.">
        <title>The Global Catalogue of Microorganisms (GCM) 10K type strain sequencing project: providing services to taxonomists for standard genome sequencing and annotation.</title>
        <authorList>
            <consortium name="The Broad Institute Genomics Platform"/>
            <consortium name="The Broad Institute Genome Sequencing Center for Infectious Disease"/>
            <person name="Wu L."/>
            <person name="Ma J."/>
        </authorList>
    </citation>
    <scope>NUCLEOTIDE SEQUENCE [LARGE SCALE GENOMIC DNA]</scope>
    <source>
        <strain evidence="3">CECT 8979</strain>
    </source>
</reference>
<proteinExistence type="predicted"/>
<organism evidence="2 3">
    <name type="scientific">Winogradskyella maritima</name>
    <dbReference type="NCBI Taxonomy" id="1517766"/>
    <lineage>
        <taxon>Bacteria</taxon>
        <taxon>Pseudomonadati</taxon>
        <taxon>Bacteroidota</taxon>
        <taxon>Flavobacteriia</taxon>
        <taxon>Flavobacteriales</taxon>
        <taxon>Flavobacteriaceae</taxon>
        <taxon>Winogradskyella</taxon>
    </lineage>
</organism>
<keyword evidence="1" id="KW-0732">Signal</keyword>
<dbReference type="Gene3D" id="2.60.40.10">
    <property type="entry name" value="Immunoglobulins"/>
    <property type="match status" value="3"/>
</dbReference>
<evidence type="ECO:0008006" key="4">
    <source>
        <dbReference type="Google" id="ProtNLM"/>
    </source>
</evidence>
<accession>A0ABV8ADB8</accession>
<gene>
    <name evidence="2" type="ORF">ACFOSX_00005</name>
</gene>
<name>A0ABV8ADB8_9FLAO</name>
<keyword evidence="3" id="KW-1185">Reference proteome</keyword>
<feature type="signal peptide" evidence="1">
    <location>
        <begin position="1"/>
        <end position="25"/>
    </location>
</feature>
<evidence type="ECO:0000256" key="1">
    <source>
        <dbReference type="SAM" id="SignalP"/>
    </source>
</evidence>
<feature type="non-terminal residue" evidence="2">
    <location>
        <position position="613"/>
    </location>
</feature>
<dbReference type="InterPro" id="IPR013783">
    <property type="entry name" value="Ig-like_fold"/>
</dbReference>
<dbReference type="EMBL" id="JBHSAT010000001">
    <property type="protein sequence ID" value="MFC3875600.1"/>
    <property type="molecule type" value="Genomic_DNA"/>
</dbReference>
<comment type="caution">
    <text evidence="2">The sequence shown here is derived from an EMBL/GenBank/DDBJ whole genome shotgun (WGS) entry which is preliminary data.</text>
</comment>
<sequence length="613" mass="63074">MRTSKSVLTFAVFALFFMFSNVVEAQCDSSPPECMADMVNGNGPNPCMAKVYCSNSGAVESGLINCTTAADTDGCGIDATQPVSLVSRFEDSSASTMALFDAMQCPAKDYLQWIVFATPPGIKGTKIQAVGASDSWTLFHAGSFRTDADNPDPANNIFTSVYDALSDPARCASFDSDDLIECSDRNQYVEWNNEDAVIGEGIYNVYYMAIFYDRPTNGSLNFKVKECVEGCAPDVVCNLPNYDEICEDDFPAPETTVGSVFTVNDDCGKTVSLNFINNDEDVTIDNSDPNNPTRTITRTYQAIVNGSVVATCNQTLTITDSVISVSADNASVCAGDSVDLVGSPLGGTFSGTGVSGSTFDSAGLGSGDYTFTYEYTDDNGCTNSAEATVTVNALPVVSADNASVCAGDSIDLVGSPLGGTFSGTGVSGSTFDSTGLGSGDYTVTYEYTDDNGCTNSAEATVTVNALPDVTADNASVCAGDSVGLVGSPLGGTFSGTGVSGSTFDSAGLASGDYTVTYEYTDDNGCTNSAEATVTVNALPVVTADNASVCAGDSVDLVGSPLGGTFSGTGVSGSTFDSTGLGSGDYTVTYEYTDDNGCTNSAEATVTVNALPVV</sequence>
<dbReference type="RefSeq" id="WP_386095707.1">
    <property type="nucleotide sequence ID" value="NZ_JBHSAT010000001.1"/>
</dbReference>
<evidence type="ECO:0000313" key="2">
    <source>
        <dbReference type="EMBL" id="MFC3875600.1"/>
    </source>
</evidence>